<evidence type="ECO:0000313" key="4">
    <source>
        <dbReference type="Proteomes" id="UP001501490"/>
    </source>
</evidence>
<feature type="domain" description="Peptidase M15C" evidence="2">
    <location>
        <begin position="908"/>
        <end position="950"/>
    </location>
</feature>
<gene>
    <name evidence="3" type="ORF">GCM10022236_52800</name>
</gene>
<name>A0ABP7AY95_9ACTN</name>
<sequence length="951" mass="103085">MSRPVRRPPLQSQPPQPWLIAAEDRRPTSAPAILEVQQTAGNRAASALVRRIAADTIQRDHSDATSGGATTKTGITVPKSGNWNAQDIVIGAVRRKPIEGLTAGNVRDDAKLGDEWGGEGRVATITAEKSAVKETPKSTGKEPGKEPAKEAGKSTGKAIVLLPEPLGAGVKTVDVMIYLHGFGIGFRQRIHSRQKTIKVKGRKKKGDTEEPKDREIQVDEEGMETGTVRDIEVDHMEEQLEAVNAAAAKGGGRPMIAVMPQGTYTAGKDRPQFGEKFLSEAYLDDVWGKIPALKGVARGRAVLAGHSGAGGTLTPLLGRAVDDKGQLKDAADAEAGGLPKNLAEVVLFDALNSEGFYAGQRDQVERWLIAQIRKDIRAMADPSVDRDAYLQKQMVRFRGYYSKGSDYETRYKHLKENVAAALKAELTKAEAGKKASKDRPAIPGWSLTAAQKQAMTDNYVDSIQGVATSHEKIMGQGKVREALGALPVQKVQAHDRPAPPTYAVQRELVSLQRAPDPDLIQWTADWNDAQYAGARGYFSETTRPSGTPEDRYKILCPLYKAHGIARPLPYLKNSINGSTTFFGDKTPAHTGMQAMLAAAEKTLRDLKDDKGNPRYPTTPLKQRPWALTVRTTSSNKWSNHADGRAIDLDPDTNPHLDNAEHRAIINELTGMDVEARNPGASLPLPALLTPDSYDSVKLISDQFSANYTEAGLTARSDQLAASRAALATERDGMKTSRADLTKQAKDVAKQRDLAVRRKGATGAEKTAAREQAKSALKDIAAKQAALKGQLAAKDKEVEAMTKRADRIAAELRKFTREQKRFDATVAAVGAAEAAVGADTTDLAAATAAKVTADQALAQALQAKKPKAEIASLRKELAKQIRAVSAAKAALRKHQKSLKDKTEDRDRYTLRKYAREGILNLPKDVVEAMTKAGFTWGGDWAVHKDLMHFDMP</sequence>
<dbReference type="RefSeq" id="WP_344810110.1">
    <property type="nucleotide sequence ID" value="NZ_BAABAB010000056.1"/>
</dbReference>
<feature type="region of interest" description="Disordered" evidence="1">
    <location>
        <begin position="128"/>
        <end position="154"/>
    </location>
</feature>
<evidence type="ECO:0000313" key="3">
    <source>
        <dbReference type="EMBL" id="GAA3643577.1"/>
    </source>
</evidence>
<protein>
    <recommendedName>
        <fullName evidence="2">Peptidase M15C domain-containing protein</fullName>
    </recommendedName>
</protein>
<evidence type="ECO:0000256" key="1">
    <source>
        <dbReference type="SAM" id="MobiDB-lite"/>
    </source>
</evidence>
<feature type="compositionally biased region" description="Basic and acidic residues" evidence="1">
    <location>
        <begin position="130"/>
        <end position="152"/>
    </location>
</feature>
<comment type="caution">
    <text evidence="3">The sequence shown here is derived from an EMBL/GenBank/DDBJ whole genome shotgun (WGS) entry which is preliminary data.</text>
</comment>
<dbReference type="Gene3D" id="3.30.1380.10">
    <property type="match status" value="1"/>
</dbReference>
<evidence type="ECO:0000259" key="2">
    <source>
        <dbReference type="Pfam" id="PF13539"/>
    </source>
</evidence>
<dbReference type="SUPFAM" id="SSF55166">
    <property type="entry name" value="Hedgehog/DD-peptidase"/>
    <property type="match status" value="1"/>
</dbReference>
<dbReference type="InterPro" id="IPR039561">
    <property type="entry name" value="Peptidase_M15C"/>
</dbReference>
<dbReference type="EMBL" id="BAABAB010000056">
    <property type="protein sequence ID" value="GAA3643577.1"/>
    <property type="molecule type" value="Genomic_DNA"/>
</dbReference>
<reference evidence="4" key="1">
    <citation type="journal article" date="2019" name="Int. J. Syst. Evol. Microbiol.">
        <title>The Global Catalogue of Microorganisms (GCM) 10K type strain sequencing project: providing services to taxonomists for standard genome sequencing and annotation.</title>
        <authorList>
            <consortium name="The Broad Institute Genomics Platform"/>
            <consortium name="The Broad Institute Genome Sequencing Center for Infectious Disease"/>
            <person name="Wu L."/>
            <person name="Ma J."/>
        </authorList>
    </citation>
    <scope>NUCLEOTIDE SEQUENCE [LARGE SCALE GENOMIC DNA]</scope>
    <source>
        <strain evidence="4">JCM 16929</strain>
    </source>
</reference>
<proteinExistence type="predicted"/>
<feature type="region of interest" description="Disordered" evidence="1">
    <location>
        <begin position="58"/>
        <end position="78"/>
    </location>
</feature>
<accession>A0ABP7AY95</accession>
<organism evidence="3 4">
    <name type="scientific">Microlunatus ginsengisoli</name>
    <dbReference type="NCBI Taxonomy" id="363863"/>
    <lineage>
        <taxon>Bacteria</taxon>
        <taxon>Bacillati</taxon>
        <taxon>Actinomycetota</taxon>
        <taxon>Actinomycetes</taxon>
        <taxon>Propionibacteriales</taxon>
        <taxon>Propionibacteriaceae</taxon>
        <taxon>Microlunatus</taxon>
    </lineage>
</organism>
<dbReference type="Pfam" id="PF13539">
    <property type="entry name" value="Peptidase_M15_4"/>
    <property type="match status" value="1"/>
</dbReference>
<dbReference type="Proteomes" id="UP001501490">
    <property type="component" value="Unassembled WGS sequence"/>
</dbReference>
<feature type="compositionally biased region" description="Polar residues" evidence="1">
    <location>
        <begin position="64"/>
        <end position="78"/>
    </location>
</feature>
<dbReference type="InterPro" id="IPR009045">
    <property type="entry name" value="Zn_M74/Hedgehog-like"/>
</dbReference>
<keyword evidence="4" id="KW-1185">Reference proteome</keyword>